<sequence length="92" mass="10657">MSSSVIASYARIGNFDMALRLYRRAKEKWKVDNMVFSALIKMYEKSKKYDQCFSVYSDMKVFRAKPNLGTYNNLLRAMGRGKRACMGSQGYI</sequence>
<comment type="similarity">
    <text evidence="1">Belongs to the PPR family. P subfamily.</text>
</comment>
<dbReference type="InterPro" id="IPR002885">
    <property type="entry name" value="PPR_rpt"/>
</dbReference>
<evidence type="ECO:0000256" key="3">
    <source>
        <dbReference type="PROSITE-ProRule" id="PRU00708"/>
    </source>
</evidence>
<dbReference type="Gene3D" id="1.25.40.10">
    <property type="entry name" value="Tetratricopeptide repeat domain"/>
    <property type="match status" value="1"/>
</dbReference>
<reference evidence="4 5" key="1">
    <citation type="journal article" date="2014" name="Am. J. Bot.">
        <title>Genome assembly and annotation for red clover (Trifolium pratense; Fabaceae).</title>
        <authorList>
            <person name="Istvanek J."/>
            <person name="Jaros M."/>
            <person name="Krenek A."/>
            <person name="Repkova J."/>
        </authorList>
    </citation>
    <scope>NUCLEOTIDE SEQUENCE [LARGE SCALE GENOMIC DNA]</scope>
    <source>
        <strain evidence="5">cv. Tatra</strain>
        <tissue evidence="4">Young leaves</tissue>
    </source>
</reference>
<dbReference type="GO" id="GO:0042134">
    <property type="term" value="F:rRNA primary transcript binding"/>
    <property type="evidence" value="ECO:0007669"/>
    <property type="project" value="TreeGrafter"/>
</dbReference>
<dbReference type="STRING" id="57577.A0A2K3K5U6"/>
<evidence type="ECO:0000313" key="4">
    <source>
        <dbReference type="EMBL" id="PNX61663.1"/>
    </source>
</evidence>
<dbReference type="GO" id="GO:0009570">
    <property type="term" value="C:chloroplast stroma"/>
    <property type="evidence" value="ECO:0007669"/>
    <property type="project" value="TreeGrafter"/>
</dbReference>
<dbReference type="PANTHER" id="PTHR47447:SF10">
    <property type="entry name" value="PENTATRICOPEPTIDE (PPR) REPEAT PROTEIN"/>
    <property type="match status" value="1"/>
</dbReference>
<evidence type="ECO:0000256" key="2">
    <source>
        <dbReference type="ARBA" id="ARBA00022737"/>
    </source>
</evidence>
<dbReference type="InterPro" id="IPR011990">
    <property type="entry name" value="TPR-like_helical_dom_sf"/>
</dbReference>
<accession>A0A2K3K5U6</accession>
<dbReference type="Pfam" id="PF01535">
    <property type="entry name" value="PPR"/>
    <property type="match status" value="1"/>
</dbReference>
<protein>
    <submittedName>
        <fullName evidence="4">Pentatricopeptide repeat-containing protein chloroplastic-like</fullName>
    </submittedName>
</protein>
<gene>
    <name evidence="4" type="ORF">L195_g060770</name>
</gene>
<dbReference type="GO" id="GO:0045727">
    <property type="term" value="P:positive regulation of translation"/>
    <property type="evidence" value="ECO:0007669"/>
    <property type="project" value="TreeGrafter"/>
</dbReference>
<reference evidence="4 5" key="2">
    <citation type="journal article" date="2017" name="Front. Plant Sci.">
        <title>Gene Classification and Mining of Molecular Markers Useful in Red Clover (Trifolium pratense) Breeding.</title>
        <authorList>
            <person name="Istvanek J."/>
            <person name="Dluhosova J."/>
            <person name="Dluhos P."/>
            <person name="Patkova L."/>
            <person name="Nedelnik J."/>
            <person name="Repkova J."/>
        </authorList>
    </citation>
    <scope>NUCLEOTIDE SEQUENCE [LARGE SCALE GENOMIC DNA]</scope>
    <source>
        <strain evidence="5">cv. Tatra</strain>
        <tissue evidence="4">Young leaves</tissue>
    </source>
</reference>
<dbReference type="PANTHER" id="PTHR47447">
    <property type="entry name" value="OS03G0856100 PROTEIN"/>
    <property type="match status" value="1"/>
</dbReference>
<comment type="caution">
    <text evidence="4">The sequence shown here is derived from an EMBL/GenBank/DDBJ whole genome shotgun (WGS) entry which is preliminary data.</text>
</comment>
<evidence type="ECO:0000313" key="5">
    <source>
        <dbReference type="Proteomes" id="UP000236291"/>
    </source>
</evidence>
<dbReference type="Pfam" id="PF13041">
    <property type="entry name" value="PPR_2"/>
    <property type="match status" value="1"/>
</dbReference>
<dbReference type="PROSITE" id="PS51375">
    <property type="entry name" value="PPR"/>
    <property type="match status" value="1"/>
</dbReference>
<dbReference type="AlphaFoldDB" id="A0A2K3K5U6"/>
<dbReference type="EMBL" id="ASHM01142956">
    <property type="protein sequence ID" value="PNX61663.1"/>
    <property type="molecule type" value="Genomic_DNA"/>
</dbReference>
<evidence type="ECO:0000256" key="1">
    <source>
        <dbReference type="ARBA" id="ARBA00007626"/>
    </source>
</evidence>
<keyword evidence="2" id="KW-0677">Repeat</keyword>
<organism evidence="4 5">
    <name type="scientific">Trifolium pratense</name>
    <name type="common">Red clover</name>
    <dbReference type="NCBI Taxonomy" id="57577"/>
    <lineage>
        <taxon>Eukaryota</taxon>
        <taxon>Viridiplantae</taxon>
        <taxon>Streptophyta</taxon>
        <taxon>Embryophyta</taxon>
        <taxon>Tracheophyta</taxon>
        <taxon>Spermatophyta</taxon>
        <taxon>Magnoliopsida</taxon>
        <taxon>eudicotyledons</taxon>
        <taxon>Gunneridae</taxon>
        <taxon>Pentapetalae</taxon>
        <taxon>rosids</taxon>
        <taxon>fabids</taxon>
        <taxon>Fabales</taxon>
        <taxon>Fabaceae</taxon>
        <taxon>Papilionoideae</taxon>
        <taxon>50 kb inversion clade</taxon>
        <taxon>NPAAA clade</taxon>
        <taxon>Hologalegina</taxon>
        <taxon>IRL clade</taxon>
        <taxon>Trifolieae</taxon>
        <taxon>Trifolium</taxon>
    </lineage>
</organism>
<proteinExistence type="inferred from homology"/>
<feature type="repeat" description="PPR" evidence="3">
    <location>
        <begin position="32"/>
        <end position="66"/>
    </location>
</feature>
<dbReference type="NCBIfam" id="TIGR00756">
    <property type="entry name" value="PPR"/>
    <property type="match status" value="2"/>
</dbReference>
<dbReference type="GO" id="GO:0003729">
    <property type="term" value="F:mRNA binding"/>
    <property type="evidence" value="ECO:0007669"/>
    <property type="project" value="TreeGrafter"/>
</dbReference>
<dbReference type="Proteomes" id="UP000236291">
    <property type="component" value="Unassembled WGS sequence"/>
</dbReference>
<name>A0A2K3K5U6_TRIPR</name>